<evidence type="ECO:0000313" key="3">
    <source>
        <dbReference type="Proteomes" id="UP001209803"/>
    </source>
</evidence>
<dbReference type="EMBL" id="CP120863">
    <property type="protein sequence ID" value="WFE89717.1"/>
    <property type="molecule type" value="Genomic_DNA"/>
</dbReference>
<name>A0ABY8F6K1_9HYPH</name>
<dbReference type="RefSeq" id="WP_152503980.1">
    <property type="nucleotide sequence ID" value="NZ_CP120863.1"/>
</dbReference>
<dbReference type="Proteomes" id="UP001209803">
    <property type="component" value="Chromosome"/>
</dbReference>
<keyword evidence="3" id="KW-1185">Reference proteome</keyword>
<reference evidence="2 3" key="1">
    <citation type="submission" date="2023-03" db="EMBL/GenBank/DDBJ databases">
        <title>Roseibium porphyridii sp. nov. and Roseibium rhodosorbium sp. nov. isolated from marine algae, Porphyridium cruentum and Rhodosorus marinus, respectively.</title>
        <authorList>
            <person name="Lee M.W."/>
            <person name="Choi B.J."/>
            <person name="Lee J.K."/>
            <person name="Choi D.G."/>
            <person name="Baek J.H."/>
            <person name="Bayburt H."/>
            <person name="Kim J.M."/>
            <person name="Han D.M."/>
            <person name="Kim K.H."/>
            <person name="Jeon C.O."/>
        </authorList>
    </citation>
    <scope>NUCLEOTIDE SEQUENCE [LARGE SCALE GENOMIC DNA]</scope>
    <source>
        <strain evidence="2 3">KMA01</strain>
    </source>
</reference>
<evidence type="ECO:0000313" key="2">
    <source>
        <dbReference type="EMBL" id="WFE89717.1"/>
    </source>
</evidence>
<feature type="transmembrane region" description="Helical" evidence="1">
    <location>
        <begin position="54"/>
        <end position="79"/>
    </location>
</feature>
<keyword evidence="1" id="KW-1133">Transmembrane helix</keyword>
<keyword evidence="1" id="KW-0472">Membrane</keyword>
<protein>
    <submittedName>
        <fullName evidence="2">Uncharacterized protein</fullName>
    </submittedName>
</protein>
<gene>
    <name evidence="2" type="ORF">K1718_26785</name>
</gene>
<feature type="transmembrane region" description="Helical" evidence="1">
    <location>
        <begin position="21"/>
        <end position="42"/>
    </location>
</feature>
<keyword evidence="1" id="KW-0812">Transmembrane</keyword>
<proteinExistence type="predicted"/>
<sequence>MTKTIDGTDDLAAKTVRDQKIKWNFIFFFVTGFVTFLSMFVISKSGIDDFTKFLVVLTIISVFFFVALYLIARIFYLCFKEA</sequence>
<evidence type="ECO:0000256" key="1">
    <source>
        <dbReference type="SAM" id="Phobius"/>
    </source>
</evidence>
<accession>A0ABY8F6K1</accession>
<organism evidence="2 3">
    <name type="scientific">Roseibium porphyridii</name>
    <dbReference type="NCBI Taxonomy" id="2866279"/>
    <lineage>
        <taxon>Bacteria</taxon>
        <taxon>Pseudomonadati</taxon>
        <taxon>Pseudomonadota</taxon>
        <taxon>Alphaproteobacteria</taxon>
        <taxon>Hyphomicrobiales</taxon>
        <taxon>Stappiaceae</taxon>
        <taxon>Roseibium</taxon>
    </lineage>
</organism>